<keyword evidence="2" id="KW-1185">Reference proteome</keyword>
<dbReference type="GeneID" id="36408660"/>
<dbReference type="RefSeq" id="XP_024579777.1">
    <property type="nucleotide sequence ID" value="XM_024729396.1"/>
</dbReference>
<proteinExistence type="predicted"/>
<accession>A0A0P1APQ6</accession>
<name>A0A0P1APQ6_PLAHL</name>
<reference evidence="2" key="1">
    <citation type="submission" date="2014-09" db="EMBL/GenBank/DDBJ databases">
        <authorList>
            <person name="Sharma Rahul"/>
            <person name="Thines Marco"/>
        </authorList>
    </citation>
    <scope>NUCLEOTIDE SEQUENCE [LARGE SCALE GENOMIC DNA]</scope>
</reference>
<dbReference type="EMBL" id="CCYD01000666">
    <property type="protein sequence ID" value="CEG43408.1"/>
    <property type="molecule type" value="Genomic_DNA"/>
</dbReference>
<dbReference type="Proteomes" id="UP000054928">
    <property type="component" value="Unassembled WGS sequence"/>
</dbReference>
<evidence type="ECO:0000313" key="1">
    <source>
        <dbReference type="EMBL" id="CEG43408.1"/>
    </source>
</evidence>
<organism evidence="1 2">
    <name type="scientific">Plasmopara halstedii</name>
    <name type="common">Downy mildew of sunflower</name>
    <dbReference type="NCBI Taxonomy" id="4781"/>
    <lineage>
        <taxon>Eukaryota</taxon>
        <taxon>Sar</taxon>
        <taxon>Stramenopiles</taxon>
        <taxon>Oomycota</taxon>
        <taxon>Peronosporomycetes</taxon>
        <taxon>Peronosporales</taxon>
        <taxon>Peronosporaceae</taxon>
        <taxon>Plasmopara</taxon>
    </lineage>
</organism>
<dbReference type="AlphaFoldDB" id="A0A0P1APQ6"/>
<sequence length="66" mass="7497">MIENSTLQIPSTGLYVDLPHKWKSTTRSVPSQLPTLQKYRSRLNLQQLGKLTDDILVLIGTERCSL</sequence>
<evidence type="ECO:0000313" key="2">
    <source>
        <dbReference type="Proteomes" id="UP000054928"/>
    </source>
</evidence>
<protein>
    <submittedName>
        <fullName evidence="1">Uncharacterized protein</fullName>
    </submittedName>
</protein>